<gene>
    <name evidence="8" type="primary">Ervk18_4</name>
    <name evidence="8" type="ORF">CHUBUR_R16128</name>
</gene>
<evidence type="ECO:0000256" key="5">
    <source>
        <dbReference type="ARBA" id="ARBA00022801"/>
    </source>
</evidence>
<evidence type="ECO:0000313" key="8">
    <source>
        <dbReference type="EMBL" id="NWS65233.1"/>
    </source>
</evidence>
<dbReference type="GO" id="GO:0015074">
    <property type="term" value="P:DNA integration"/>
    <property type="evidence" value="ECO:0007669"/>
    <property type="project" value="InterPro"/>
</dbReference>
<dbReference type="InterPro" id="IPR001584">
    <property type="entry name" value="Integrase_cat-core"/>
</dbReference>
<keyword evidence="4" id="KW-0255">Endonuclease</keyword>
<dbReference type="PROSITE" id="PS50994">
    <property type="entry name" value="INTEGRASE"/>
    <property type="match status" value="1"/>
</dbReference>
<proteinExistence type="predicted"/>
<dbReference type="Proteomes" id="UP000541181">
    <property type="component" value="Unassembled WGS sequence"/>
</dbReference>
<dbReference type="InterPro" id="IPR012337">
    <property type="entry name" value="RNaseH-like_sf"/>
</dbReference>
<feature type="domain" description="Integrase catalytic" evidence="7">
    <location>
        <begin position="1"/>
        <end position="60"/>
    </location>
</feature>
<evidence type="ECO:0000256" key="1">
    <source>
        <dbReference type="ARBA" id="ARBA00022679"/>
    </source>
</evidence>
<keyword evidence="1" id="KW-0808">Transferase</keyword>
<evidence type="ECO:0000259" key="7">
    <source>
        <dbReference type="PROSITE" id="PS50994"/>
    </source>
</evidence>
<evidence type="ECO:0000256" key="2">
    <source>
        <dbReference type="ARBA" id="ARBA00022695"/>
    </source>
</evidence>
<evidence type="ECO:0000256" key="3">
    <source>
        <dbReference type="ARBA" id="ARBA00022722"/>
    </source>
</evidence>
<comment type="caution">
    <text evidence="8">The sequence shown here is derived from an EMBL/GenBank/DDBJ whole genome shotgun (WGS) entry which is preliminary data.</text>
</comment>
<evidence type="ECO:0000313" key="9">
    <source>
        <dbReference type="Proteomes" id="UP000541181"/>
    </source>
</evidence>
<dbReference type="GO" id="GO:0016787">
    <property type="term" value="F:hydrolase activity"/>
    <property type="evidence" value="ECO:0007669"/>
    <property type="project" value="UniProtKB-KW"/>
</dbReference>
<keyword evidence="3" id="KW-0540">Nuclease</keyword>
<keyword evidence="2" id="KW-0548">Nucleotidyltransferase</keyword>
<reference evidence="8 9" key="1">
    <citation type="submission" date="2019-09" db="EMBL/GenBank/DDBJ databases">
        <title>Bird 10,000 Genomes (B10K) Project - Family phase.</title>
        <authorList>
            <person name="Zhang G."/>
        </authorList>
    </citation>
    <scope>NUCLEOTIDE SEQUENCE [LARGE SCALE GENOMIC DNA]</scope>
    <source>
        <strain evidence="8">B10K-CU-031-22</strain>
    </source>
</reference>
<keyword evidence="9" id="KW-1185">Reference proteome</keyword>
<dbReference type="GO" id="GO:0004519">
    <property type="term" value="F:endonuclease activity"/>
    <property type="evidence" value="ECO:0007669"/>
    <property type="project" value="UniProtKB-KW"/>
</dbReference>
<dbReference type="PANTHER" id="PTHR41694">
    <property type="entry name" value="ENDOGENOUS RETROVIRUS GROUP K MEMBER POL PROTEIN"/>
    <property type="match status" value="1"/>
</dbReference>
<organism evidence="8 9">
    <name type="scientific">Chunga burmeisteri</name>
    <name type="common">Black-legged seriema</name>
    <dbReference type="NCBI Taxonomy" id="1352770"/>
    <lineage>
        <taxon>Eukaryota</taxon>
        <taxon>Metazoa</taxon>
        <taxon>Chordata</taxon>
        <taxon>Craniata</taxon>
        <taxon>Vertebrata</taxon>
        <taxon>Euteleostomi</taxon>
        <taxon>Archelosauria</taxon>
        <taxon>Archosauria</taxon>
        <taxon>Dinosauria</taxon>
        <taxon>Saurischia</taxon>
        <taxon>Theropoda</taxon>
        <taxon>Coelurosauria</taxon>
        <taxon>Aves</taxon>
        <taxon>Neognathae</taxon>
        <taxon>Neoaves</taxon>
        <taxon>Telluraves</taxon>
        <taxon>Australaves</taxon>
        <taxon>Cariamiformes</taxon>
        <taxon>Cariamidae</taxon>
        <taxon>Chunga</taxon>
    </lineage>
</organism>
<protein>
    <submittedName>
        <fullName evidence="8">POK18 protein</fullName>
    </submittedName>
</protein>
<dbReference type="OrthoDB" id="9359997at2759"/>
<feature type="non-terminal residue" evidence="8">
    <location>
        <position position="60"/>
    </location>
</feature>
<dbReference type="Gene3D" id="3.30.420.10">
    <property type="entry name" value="Ribonuclease H-like superfamily/Ribonuclease H"/>
    <property type="match status" value="1"/>
</dbReference>
<sequence length="60" mass="6728">CHWLRCFATMGLPKNIKTDNGPAYTSRIIRIFLHDWGIQHTTGISHSPTGQAIIERAHGT</sequence>
<evidence type="ECO:0000256" key="6">
    <source>
        <dbReference type="ARBA" id="ARBA00022918"/>
    </source>
</evidence>
<dbReference type="GO" id="GO:0003964">
    <property type="term" value="F:RNA-directed DNA polymerase activity"/>
    <property type="evidence" value="ECO:0007669"/>
    <property type="project" value="UniProtKB-KW"/>
</dbReference>
<accession>A0A7K5H7X2</accession>
<dbReference type="GO" id="GO:0035613">
    <property type="term" value="F:RNA stem-loop binding"/>
    <property type="evidence" value="ECO:0007669"/>
    <property type="project" value="TreeGrafter"/>
</dbReference>
<keyword evidence="5" id="KW-0378">Hydrolase</keyword>
<dbReference type="EMBL" id="VZRC01002286">
    <property type="protein sequence ID" value="NWS65233.1"/>
    <property type="molecule type" value="Genomic_DNA"/>
</dbReference>
<feature type="non-terminal residue" evidence="8">
    <location>
        <position position="1"/>
    </location>
</feature>
<dbReference type="InterPro" id="IPR036397">
    <property type="entry name" value="RNaseH_sf"/>
</dbReference>
<dbReference type="Pfam" id="PF00665">
    <property type="entry name" value="rve"/>
    <property type="match status" value="1"/>
</dbReference>
<dbReference type="PANTHER" id="PTHR41694:SF3">
    <property type="entry name" value="RNA-DIRECTED DNA POLYMERASE-RELATED"/>
    <property type="match status" value="1"/>
</dbReference>
<keyword evidence="6" id="KW-0695">RNA-directed DNA polymerase</keyword>
<name>A0A7K5H7X2_9AVES</name>
<dbReference type="SUPFAM" id="SSF53098">
    <property type="entry name" value="Ribonuclease H-like"/>
    <property type="match status" value="1"/>
</dbReference>
<dbReference type="AlphaFoldDB" id="A0A7K5H7X2"/>
<evidence type="ECO:0000256" key="4">
    <source>
        <dbReference type="ARBA" id="ARBA00022759"/>
    </source>
</evidence>